<dbReference type="NCBIfam" id="TIGR01845">
    <property type="entry name" value="outer_NodT"/>
    <property type="match status" value="1"/>
</dbReference>
<comment type="caution">
    <text evidence="3">The sequence shown here is derived from an EMBL/GenBank/DDBJ whole genome shotgun (WGS) entry which is preliminary data.</text>
</comment>
<keyword evidence="2" id="KW-0472">Membrane</keyword>
<accession>A0ABS2BH92</accession>
<keyword evidence="2" id="KW-0732">Signal</keyword>
<dbReference type="RefSeq" id="WP_203536009.1">
    <property type="nucleotide sequence ID" value="NZ_JAESND010000001.1"/>
</dbReference>
<dbReference type="EMBL" id="JAESND010000001">
    <property type="protein sequence ID" value="MBM3114306.1"/>
    <property type="molecule type" value="Genomic_DNA"/>
</dbReference>
<protein>
    <submittedName>
        <fullName evidence="3">Efflux transporter outer membrane subunit</fullName>
    </submittedName>
</protein>
<evidence type="ECO:0000256" key="2">
    <source>
        <dbReference type="RuleBase" id="RU362097"/>
    </source>
</evidence>
<dbReference type="InterPro" id="IPR010131">
    <property type="entry name" value="MdtP/NodT-like"/>
</dbReference>
<evidence type="ECO:0000313" key="4">
    <source>
        <dbReference type="Proteomes" id="UP000809431"/>
    </source>
</evidence>
<dbReference type="SUPFAM" id="SSF56954">
    <property type="entry name" value="Outer membrane efflux proteins (OEP)"/>
    <property type="match status" value="1"/>
</dbReference>
<keyword evidence="2" id="KW-0812">Transmembrane</keyword>
<sequence>MKTTMISLAVLALLGGCAMGPDYQRPALDMPKQIGQVDATSQSASLPAIKWENYFTDPALTPLIRDALANNRDLRVAVARVEEARALYGIQRADQLPTFNANGAAAASRVPGSLSSTGSEAINHRYDANLGLLSYELDFWGRVRRLSEAAQANYFASEAAQKSFRSGLIADVVSGYYAAQALSEQLAFSRKTEVARAETLRLVQRRLDVGVAGRLELLEAQTALEAAQTISAQLAKQKDNARHALSVLIGRVVADDELISGDATLLEKRPLPLAIPAGLSSEVLLGRPDVEQAEQQLVAANANIGAARAAFFPKVTLMGSAGSASAELGDLFKSGSGAWSFLPTVSMPIFDGGRTQSGLDLAEARKVGAVASYEKTVQVAFREVADVLSDQQWLAAQLEAQQRLIRSQSARMDLAERRYKDGLTNYLEFLIAQRDYFTSQQTLIEARRARLTVAAQAYKALGGE</sequence>
<name>A0ABS2BH92_9NEIS</name>
<reference evidence="3 4" key="1">
    <citation type="submission" date="2021-01" db="EMBL/GenBank/DDBJ databases">
        <title>Draft Genome Sequence and Polyhydroxyalkanoate Biosynthetic Potential of Jeongeupia naejangsanensis Type Strain DSM 24253.</title>
        <authorList>
            <person name="Turrini P."/>
            <person name="Artuso I."/>
            <person name="Lugli G.A."/>
            <person name="Frangipani E."/>
            <person name="Ventura M."/>
            <person name="Visca P."/>
        </authorList>
    </citation>
    <scope>NUCLEOTIDE SEQUENCE [LARGE SCALE GENOMIC DNA]</scope>
    <source>
        <strain evidence="3 4">DSM 24253</strain>
    </source>
</reference>
<keyword evidence="4" id="KW-1185">Reference proteome</keyword>
<comment type="similarity">
    <text evidence="1 2">Belongs to the outer membrane factor (OMF) (TC 1.B.17) family.</text>
</comment>
<feature type="chain" id="PRO_5044974897" evidence="2">
    <location>
        <begin position="21"/>
        <end position="464"/>
    </location>
</feature>
<dbReference type="InterPro" id="IPR003423">
    <property type="entry name" value="OMP_efflux"/>
</dbReference>
<comment type="subcellular location">
    <subcellularLocation>
        <location evidence="2">Cell membrane</location>
        <topology evidence="2">Lipid-anchor</topology>
    </subcellularLocation>
</comment>
<dbReference type="Gene3D" id="1.20.1600.10">
    <property type="entry name" value="Outer membrane efflux proteins (OEP)"/>
    <property type="match status" value="1"/>
</dbReference>
<keyword evidence="2" id="KW-1134">Transmembrane beta strand</keyword>
<organism evidence="3 4">
    <name type="scientific">Jeongeupia naejangsanensis</name>
    <dbReference type="NCBI Taxonomy" id="613195"/>
    <lineage>
        <taxon>Bacteria</taxon>
        <taxon>Pseudomonadati</taxon>
        <taxon>Pseudomonadota</taxon>
        <taxon>Betaproteobacteria</taxon>
        <taxon>Neisseriales</taxon>
        <taxon>Chitinibacteraceae</taxon>
        <taxon>Jeongeupia</taxon>
    </lineage>
</organism>
<dbReference type="PROSITE" id="PS51257">
    <property type="entry name" value="PROKAR_LIPOPROTEIN"/>
    <property type="match status" value="1"/>
</dbReference>
<feature type="signal peptide" evidence="2">
    <location>
        <begin position="1"/>
        <end position="20"/>
    </location>
</feature>
<keyword evidence="2" id="KW-0564">Palmitate</keyword>
<dbReference type="PANTHER" id="PTHR30203:SF32">
    <property type="entry name" value="CATION EFFLUX SYSTEM PROTEIN CUSC"/>
    <property type="match status" value="1"/>
</dbReference>
<proteinExistence type="inferred from homology"/>
<evidence type="ECO:0000313" key="3">
    <source>
        <dbReference type="EMBL" id="MBM3114306.1"/>
    </source>
</evidence>
<dbReference type="PANTHER" id="PTHR30203">
    <property type="entry name" value="OUTER MEMBRANE CATION EFFLUX PROTEIN"/>
    <property type="match status" value="1"/>
</dbReference>
<evidence type="ECO:0000256" key="1">
    <source>
        <dbReference type="ARBA" id="ARBA00007613"/>
    </source>
</evidence>
<dbReference type="Proteomes" id="UP000809431">
    <property type="component" value="Unassembled WGS sequence"/>
</dbReference>
<keyword evidence="2" id="KW-0449">Lipoprotein</keyword>
<gene>
    <name evidence="3" type="ORF">JMJ54_00575</name>
</gene>
<dbReference type="Pfam" id="PF02321">
    <property type="entry name" value="OEP"/>
    <property type="match status" value="2"/>
</dbReference>
<dbReference type="Gene3D" id="2.20.200.10">
    <property type="entry name" value="Outer membrane efflux proteins (OEP)"/>
    <property type="match status" value="1"/>
</dbReference>